<gene>
    <name evidence="2" type="ORF">CTHT_0021000</name>
</gene>
<dbReference type="SUPFAM" id="SSF56784">
    <property type="entry name" value="HAD-like"/>
    <property type="match status" value="1"/>
</dbReference>
<dbReference type="SUPFAM" id="SSF52540">
    <property type="entry name" value="P-loop containing nucleoside triphosphate hydrolases"/>
    <property type="match status" value="1"/>
</dbReference>
<dbReference type="InterPro" id="IPR027417">
    <property type="entry name" value="P-loop_NTPase"/>
</dbReference>
<dbReference type="Proteomes" id="UP000008066">
    <property type="component" value="Unassembled WGS sequence"/>
</dbReference>
<evidence type="ECO:0000313" key="2">
    <source>
        <dbReference type="EMBL" id="EGS22552.1"/>
    </source>
</evidence>
<feature type="compositionally biased region" description="Basic and acidic residues" evidence="1">
    <location>
        <begin position="12"/>
        <end position="24"/>
    </location>
</feature>
<dbReference type="PANTHER" id="PTHR12083">
    <property type="entry name" value="BIFUNCTIONAL POLYNUCLEOTIDE PHOSPHATASE/KINASE"/>
    <property type="match status" value="1"/>
</dbReference>
<dbReference type="RefSeq" id="XP_006692571.1">
    <property type="nucleotide sequence ID" value="XM_006692508.1"/>
</dbReference>
<dbReference type="InterPro" id="IPR036412">
    <property type="entry name" value="HAD-like_sf"/>
</dbReference>
<dbReference type="InterPro" id="IPR013954">
    <property type="entry name" value="PNK3P"/>
</dbReference>
<name>G0S3G9_CHATD</name>
<feature type="region of interest" description="Disordered" evidence="1">
    <location>
        <begin position="1"/>
        <end position="46"/>
    </location>
</feature>
<dbReference type="GO" id="GO:0006281">
    <property type="term" value="P:DNA repair"/>
    <property type="evidence" value="ECO:0007669"/>
    <property type="project" value="TreeGrafter"/>
</dbReference>
<dbReference type="Pfam" id="PF08645">
    <property type="entry name" value="PNK3P"/>
    <property type="match status" value="1"/>
</dbReference>
<dbReference type="PANTHER" id="PTHR12083:SF9">
    <property type="entry name" value="BIFUNCTIONAL POLYNUCLEOTIDE PHOSPHATASE_KINASE"/>
    <property type="match status" value="1"/>
</dbReference>
<dbReference type="GO" id="GO:0046403">
    <property type="term" value="F:polynucleotide 3'-phosphatase activity"/>
    <property type="evidence" value="ECO:0007669"/>
    <property type="project" value="TreeGrafter"/>
</dbReference>
<dbReference type="FunFam" id="3.40.50.300:FF:002548">
    <property type="entry name" value="DNA kinase/phosphatase Pnk1"/>
    <property type="match status" value="1"/>
</dbReference>
<dbReference type="Gene3D" id="3.40.50.300">
    <property type="entry name" value="P-loop containing nucleotide triphosphate hydrolases"/>
    <property type="match status" value="1"/>
</dbReference>
<dbReference type="InterPro" id="IPR023214">
    <property type="entry name" value="HAD_sf"/>
</dbReference>
<organism evidence="3">
    <name type="scientific">Chaetomium thermophilum (strain DSM 1495 / CBS 144.50 / IMI 039719)</name>
    <name type="common">Thermochaetoides thermophila</name>
    <dbReference type="NCBI Taxonomy" id="759272"/>
    <lineage>
        <taxon>Eukaryota</taxon>
        <taxon>Fungi</taxon>
        <taxon>Dikarya</taxon>
        <taxon>Ascomycota</taxon>
        <taxon>Pezizomycotina</taxon>
        <taxon>Sordariomycetes</taxon>
        <taxon>Sordariomycetidae</taxon>
        <taxon>Sordariales</taxon>
        <taxon>Chaetomiaceae</taxon>
        <taxon>Thermochaetoides</taxon>
    </lineage>
</organism>
<dbReference type="KEGG" id="cthr:CTHT_0021000"/>
<dbReference type="GO" id="GO:0003690">
    <property type="term" value="F:double-stranded DNA binding"/>
    <property type="evidence" value="ECO:0007669"/>
    <property type="project" value="TreeGrafter"/>
</dbReference>
<reference evidence="2 3" key="1">
    <citation type="journal article" date="2011" name="Cell">
        <title>Insight into structure and assembly of the nuclear pore complex by utilizing the genome of a eukaryotic thermophile.</title>
        <authorList>
            <person name="Amlacher S."/>
            <person name="Sarges P."/>
            <person name="Flemming D."/>
            <person name="van Noort V."/>
            <person name="Kunze R."/>
            <person name="Devos D.P."/>
            <person name="Arumugam M."/>
            <person name="Bork P."/>
            <person name="Hurt E."/>
        </authorList>
    </citation>
    <scope>NUCLEOTIDE SEQUENCE [LARGE SCALE GENOMIC DNA]</scope>
    <source>
        <strain evidence="3">DSM 1495 / CBS 144.50 / IMI 039719</strain>
    </source>
</reference>
<sequence length="310" mass="35383">MWHNSESVLPVTERKRPASEEDRAISPPPLKRRAQAAISTKDIYRKPRPGMWNEMKEDYDLSDSDIDFENSIFVGDAGGRIVDAKGPGSSQRDFSCSDRNFAHNVGIKFQTPEEFFLGAQPRQFSRELDLADFPFTRTGRHDVVVEKKNDKDIILLVGPPGAGKSTFYWKHLKPLGYERINQDLLKSKDKCLKAAAESLQGGDSVVVDNTNPDSETRAQWVALARKHGVPIRCVWLKTPLPLCEHNDAVRAFNKQLNPENRQSLPKLAFNSFVSRFKEPTIAEGFQEVIPIEFRFQGTEEEYKVWSRYWV</sequence>
<dbReference type="Gene3D" id="3.40.50.1000">
    <property type="entry name" value="HAD superfamily/HAD-like"/>
    <property type="match status" value="1"/>
</dbReference>
<accession>G0S3G9</accession>
<keyword evidence="3" id="KW-1185">Reference proteome</keyword>
<dbReference type="eggNOG" id="KOG2134">
    <property type="taxonomic scope" value="Eukaryota"/>
</dbReference>
<dbReference type="STRING" id="759272.G0S3G9"/>
<dbReference type="HOGENOM" id="CLU_014938_2_0_1"/>
<dbReference type="GO" id="GO:0046404">
    <property type="term" value="F:ATP-dependent polydeoxyribonucleotide 5'-hydroxyl-kinase activity"/>
    <property type="evidence" value="ECO:0007669"/>
    <property type="project" value="TreeGrafter"/>
</dbReference>
<dbReference type="GeneID" id="18256138"/>
<evidence type="ECO:0000313" key="3">
    <source>
        <dbReference type="Proteomes" id="UP000008066"/>
    </source>
</evidence>
<dbReference type="AlphaFoldDB" id="G0S3G9"/>
<protein>
    <submittedName>
        <fullName evidence="2">Uncharacterized protein</fullName>
    </submittedName>
</protein>
<dbReference type="Pfam" id="PF13671">
    <property type="entry name" value="AAA_33"/>
    <property type="match status" value="2"/>
</dbReference>
<evidence type="ECO:0000256" key="1">
    <source>
        <dbReference type="SAM" id="MobiDB-lite"/>
    </source>
</evidence>
<dbReference type="OMA" id="LAHNINI"/>
<proteinExistence type="predicted"/>
<dbReference type="EMBL" id="GL988040">
    <property type="protein sequence ID" value="EGS22552.1"/>
    <property type="molecule type" value="Genomic_DNA"/>
</dbReference>
<dbReference type="OrthoDB" id="19045at2759"/>